<dbReference type="VEuPathDB" id="FungiDB:P175DRAFT_0509610"/>
<dbReference type="OrthoDB" id="202415at2759"/>
<dbReference type="Pfam" id="PF05686">
    <property type="entry name" value="Glyco_transf_90"/>
    <property type="match status" value="1"/>
</dbReference>
<reference evidence="3 4" key="1">
    <citation type="submission" date="2015-02" db="EMBL/GenBank/DDBJ databases">
        <title>Draft Genome Sequences of Two Closely-Related Aflatoxigenic Aspergillus Species Obtained from the Cote d'Ivoire.</title>
        <authorList>
            <person name="Moore G.G."/>
            <person name="Beltz S.B."/>
            <person name="Mack B.M."/>
        </authorList>
    </citation>
    <scope>NUCLEOTIDE SEQUENCE [LARGE SCALE GENOMIC DNA]</scope>
    <source>
        <strain evidence="3 4">SRRC1432</strain>
    </source>
</reference>
<dbReference type="AlphaFoldDB" id="A0A0F8WKY1"/>
<keyword evidence="1" id="KW-1133">Transmembrane helix</keyword>
<keyword evidence="1" id="KW-0812">Transmembrane</keyword>
<gene>
    <name evidence="3" type="ORF">AOCH_006139</name>
</gene>
<protein>
    <recommendedName>
        <fullName evidence="2">Glycosyl transferase CAP10 domain-containing protein</fullName>
    </recommendedName>
</protein>
<keyword evidence="1" id="KW-0472">Membrane</keyword>
<organism evidence="3 4">
    <name type="scientific">Aspergillus ochraceoroseus</name>
    <dbReference type="NCBI Taxonomy" id="138278"/>
    <lineage>
        <taxon>Eukaryota</taxon>
        <taxon>Fungi</taxon>
        <taxon>Dikarya</taxon>
        <taxon>Ascomycota</taxon>
        <taxon>Pezizomycotina</taxon>
        <taxon>Eurotiomycetes</taxon>
        <taxon>Eurotiomycetidae</taxon>
        <taxon>Eurotiales</taxon>
        <taxon>Aspergillaceae</taxon>
        <taxon>Aspergillus</taxon>
        <taxon>Aspergillus subgen. Nidulantes</taxon>
    </lineage>
</organism>
<evidence type="ECO:0000259" key="2">
    <source>
        <dbReference type="SMART" id="SM00672"/>
    </source>
</evidence>
<evidence type="ECO:0000256" key="1">
    <source>
        <dbReference type="SAM" id="Phobius"/>
    </source>
</evidence>
<dbReference type="InterPro" id="IPR051091">
    <property type="entry name" value="O-Glucosyltr/Glycosyltrsf_90"/>
</dbReference>
<dbReference type="InterPro" id="IPR006598">
    <property type="entry name" value="CAP10"/>
</dbReference>
<comment type="caution">
    <text evidence="3">The sequence shown here is derived from an EMBL/GenBank/DDBJ whole genome shotgun (WGS) entry which is preliminary data.</text>
</comment>
<proteinExistence type="predicted"/>
<dbReference type="PANTHER" id="PTHR12203:SF107">
    <property type="entry name" value="GLYCOSYL TRANSFERASE CAP10 DOMAIN-CONTAINING PROTEIN"/>
    <property type="match status" value="1"/>
</dbReference>
<keyword evidence="4" id="KW-1185">Reference proteome</keyword>
<feature type="transmembrane region" description="Helical" evidence="1">
    <location>
        <begin position="15"/>
        <end position="37"/>
    </location>
</feature>
<dbReference type="SMART" id="SM00672">
    <property type="entry name" value="CAP10"/>
    <property type="match status" value="1"/>
</dbReference>
<dbReference type="EMBL" id="JYKN01001930">
    <property type="protein sequence ID" value="KKK18390.1"/>
    <property type="molecule type" value="Genomic_DNA"/>
</dbReference>
<dbReference type="PANTHER" id="PTHR12203">
    <property type="entry name" value="KDEL LYS-ASP-GLU-LEU CONTAINING - RELATED"/>
    <property type="match status" value="1"/>
</dbReference>
<dbReference type="Proteomes" id="UP000034947">
    <property type="component" value="Unassembled WGS sequence"/>
</dbReference>
<name>A0A0F8WKY1_9EURO</name>
<feature type="domain" description="Glycosyl transferase CAP10" evidence="2">
    <location>
        <begin position="199"/>
        <end position="435"/>
    </location>
</feature>
<sequence>MMFSACSRWHLRGSLLGFFGILGGLGFTIALVLWYAVNSDRDYYHHPILTQLLPAGHCACRTTTVFECSSCLACSSHDRRPCLSSPSPAPIAADPWEFEYTRDGNNAGLSRRQCSAAFPGLFEDIIRARSYWTTQGGLSSADLDAIPFPPGMARARIARGELYVLRARARGEDHRRKIVAALSAMHRALVADPDRVVRPDIEFVFSVEDKVEDIMRTPPEQPVWVLARAGDEEAVWLIPDFGYWAWDQVGNEIGPYDQVVDQAIEYDRIPWSAKQRQLVWRGKPSFAPKLRRALMDATRDQTWADVQPVDWNDRSNVLSMEDHCKYMFIAHVEGRSYSASLKYRQACRSVIVAHRLQYIQHHHYLLISSGPHQNFVQVERDFSDLAEQLEPLLNDDPRAELIASNSVRTFRERYLTAAAEACYWRSLWDGYGAVWNGTEGGSSRRGLRFESFLLQGSEEMVDFRSGDFSRGP</sequence>
<evidence type="ECO:0000313" key="3">
    <source>
        <dbReference type="EMBL" id="KKK18390.1"/>
    </source>
</evidence>
<accession>A0A0F8WKY1</accession>
<evidence type="ECO:0000313" key="4">
    <source>
        <dbReference type="Proteomes" id="UP000034947"/>
    </source>
</evidence>